<gene>
    <name evidence="9" type="ORF">JIN84_03005</name>
</gene>
<proteinExistence type="predicted"/>
<dbReference type="Gene3D" id="2.60.120.200">
    <property type="match status" value="1"/>
</dbReference>
<dbReference type="InterPro" id="IPR013783">
    <property type="entry name" value="Ig-like_fold"/>
</dbReference>
<feature type="domain" description="Calx-beta" evidence="7">
    <location>
        <begin position="1220"/>
        <end position="1310"/>
    </location>
</feature>
<keyword evidence="10" id="KW-1185">Reference proteome</keyword>
<reference evidence="9" key="1">
    <citation type="submission" date="2021-01" db="EMBL/GenBank/DDBJ databases">
        <title>Modified the classification status of verrucomicrobia.</title>
        <authorList>
            <person name="Feng X."/>
        </authorList>
    </citation>
    <scope>NUCLEOTIDE SEQUENCE</scope>
    <source>
        <strain evidence="9">JCM 18052</strain>
    </source>
</reference>
<name>A0A934VA75_9BACT</name>
<dbReference type="Proteomes" id="UP000600139">
    <property type="component" value="Unassembled WGS sequence"/>
</dbReference>
<evidence type="ECO:0000256" key="3">
    <source>
        <dbReference type="ARBA" id="ARBA00022837"/>
    </source>
</evidence>
<sequence>MKFKHLSSLPLAIFAASCAQTWAAEPVTIVFQNGLKHPADPSELYNGEVDRQITLTGGSSGTTMNIDGGGDKWGDSAYSNALLRFNDIETIIPQGAKIIEAKLTVVAGTGGNDHSGDIFQVYRLTREFDSSSSMATRDGVVGFGDDGVIGDSDWLLGTFRPPNVTGGLSASTDITRAVQSWVDGSPNYGIGINPNRGTNAWIFNSSGATNPSLRPKLEVTYILGDDAKSVDYQQGLNGYTGAADMILNRNGATSTTPGNSELGRNFPNEKGLDGLNPANTNEADIPGLLRFDGIEQSLTGRKIEKATLKFVTGGFGTLNADKNLVFVDDSSHSSGPFTVHRLLVPFTETTKYGPTGSFTGESGKLLAAGNIITPAVATLRDMARTEVVDVDVTEAVKAWAAGAQNNGLYIGAGTPDAWAFYFSGATNAARRPVLNIVSSEIPPVTITSPVNASRHTIGTPFDLQATTTSPATKVDFVVDGETFQSDESNPFSVSFPADKFGNFTLRATMTRPDLTTVSSEDVKFSVLPPAGVGGLYFDGAADHVTLGNPAALKLSTFTLETWFRRETKGTSTNTGGVVAIPLIAKGREQADSSALDMNWFLGIRESDGVLCADFEGTGANAAAGGGVNAPVVGRTPVPFGQWQHAAAAFDGTHWRLYLNGNLEAVVEAPKINGNPIIPRADSVQHASIASALNSGGLPEGAFGGFIDEARVWNVARTQVQIRETINSELETAGGLVARFGMSEGSGTSITSSVAPNLVGTFVSAPVWATGQTYNGSANPTIRFLSPAEGLSITNTTPLTYTVEASDPDGTISKVEYYDNDILVATVTTPPYSFTYATPPVAIRRMVAVVYDNLGNSSRTDNILTTSVNYNSPTVPGYSAGIIDGKDVDLATGTELETEAASPAPWTVLASTAAPRAFTGLGTDSGDIAVNINGTAAPFNAGVLLTTNTSLNGNLAPYDNVVAPYNADGVYHVSSRDNSGPGDAHPTTAPESSSFSLGWFPFAQGWTGANIAADGTVIAGSSNLPATARITRPTNDQGVIAGTYHIYGLPMTGNVIVVSAGNDSDNVASVVRSGDNWIVTTRDNFQTTEDSDFTILYIPSTATRVLSGWLNQKTSTSGDFETTALNGDLATLGFTVNQTARGYELTFGDGSAINPSNTALFICADNNPGQSNNGGDNIYHYSAAGNSFLIFSQDLPGLNRANQASGFRFLATPINPTLPGANEVSITPIRNSTAEDDADATLKFQVSRSGATTGDQVVNYTVSGTATSGSDFTPLTGSVTIPAGAASAEIVVSLLKDSTLEQDETVIITLAAGPGYTPGSSTSAAGVIQDSRPVFPTTTLVFQEGNNYTGQFQLQISDQGTTRLGSTIEVYGVDGGIPDVNDLMRFDNIFGNTAGRIPSNAKILDASLTITVGGSTNDTSPGPFVVDRLTVPVDATTTHDSISNGNSGPLQGARGGSARTPVAGFPRLALNAVGSANVTSILREWASGMPNYGFSIYDGGTSDALSYGTVGHKTLSKRPKLTVTYTTVPVREYTLFGDRSSVISYKSGTSTVDGATLEGHIGTIVSDPLATKEAFLKFPFAFDGSPNSIPANEEIVRAELLIHTNGEGDGEGEGQSSTPTEIHQVLQDWTPATSYGLNGPVIGEHVAESTAALTGLGQNSTTAVDVTSIIRNWRAGAPNFGFYLKPKGGNDNWTFYFPGAAADVAPRLRIFTIGGDAPEGNSFEAWAASFDAAGITMDSDNDHDGITALVEYALGFNPTTPNVLPTALRNGNQFSLSFPKGTLAANDPRISYRIVSSTDLGVWTAESSAVNDPTAISLTHTLGADKKFFRLEVVHTP</sequence>
<dbReference type="Pfam" id="PF13385">
    <property type="entry name" value="Laminin_G_3"/>
    <property type="match status" value="1"/>
</dbReference>
<dbReference type="NCBIfam" id="NF033679">
    <property type="entry name" value="DNRLRE_dom"/>
    <property type="match status" value="3"/>
</dbReference>
<organism evidence="9 10">
    <name type="scientific">Luteolibacter yonseiensis</name>
    <dbReference type="NCBI Taxonomy" id="1144680"/>
    <lineage>
        <taxon>Bacteria</taxon>
        <taxon>Pseudomonadati</taxon>
        <taxon>Verrucomicrobiota</taxon>
        <taxon>Verrucomicrobiia</taxon>
        <taxon>Verrucomicrobiales</taxon>
        <taxon>Verrucomicrobiaceae</taxon>
        <taxon>Luteolibacter</taxon>
    </lineage>
</organism>
<dbReference type="SMART" id="SM00237">
    <property type="entry name" value="Calx_beta"/>
    <property type="match status" value="1"/>
</dbReference>
<feature type="chain" id="PRO_5037505826" evidence="6">
    <location>
        <begin position="24"/>
        <end position="1836"/>
    </location>
</feature>
<dbReference type="GO" id="GO:0016020">
    <property type="term" value="C:membrane"/>
    <property type="evidence" value="ECO:0007669"/>
    <property type="project" value="InterPro"/>
</dbReference>
<dbReference type="SUPFAM" id="SSF141072">
    <property type="entry name" value="CalX-like"/>
    <property type="match status" value="1"/>
</dbReference>
<feature type="region of interest" description="Disordered" evidence="5">
    <location>
        <begin position="972"/>
        <end position="992"/>
    </location>
</feature>
<dbReference type="Gene3D" id="2.60.40.10">
    <property type="entry name" value="Immunoglobulins"/>
    <property type="match status" value="2"/>
</dbReference>
<dbReference type="InterPro" id="IPR013320">
    <property type="entry name" value="ConA-like_dom_sf"/>
</dbReference>
<evidence type="ECO:0000256" key="5">
    <source>
        <dbReference type="SAM" id="MobiDB-lite"/>
    </source>
</evidence>
<keyword evidence="4" id="KW-1015">Disulfide bond</keyword>
<feature type="region of interest" description="Disordered" evidence="5">
    <location>
        <begin position="1435"/>
        <end position="1457"/>
    </location>
</feature>
<dbReference type="PROSITE" id="PS51257">
    <property type="entry name" value="PROKAR_LIPOPROTEIN"/>
    <property type="match status" value="1"/>
</dbReference>
<evidence type="ECO:0000256" key="2">
    <source>
        <dbReference type="ARBA" id="ARBA00022737"/>
    </source>
</evidence>
<feature type="domain" description="LamG-like jellyroll fold" evidence="8">
    <location>
        <begin position="555"/>
        <end position="719"/>
    </location>
</feature>
<evidence type="ECO:0000313" key="9">
    <source>
        <dbReference type="EMBL" id="MBK1814566.1"/>
    </source>
</evidence>
<evidence type="ECO:0000313" key="10">
    <source>
        <dbReference type="Proteomes" id="UP000600139"/>
    </source>
</evidence>
<dbReference type="Pfam" id="PF17957">
    <property type="entry name" value="Big_7"/>
    <property type="match status" value="2"/>
</dbReference>
<keyword evidence="3" id="KW-0106">Calcium</keyword>
<feature type="compositionally biased region" description="Polar residues" evidence="5">
    <location>
        <begin position="1435"/>
        <end position="1448"/>
    </location>
</feature>
<dbReference type="InterPro" id="IPR006558">
    <property type="entry name" value="LamG-like"/>
</dbReference>
<dbReference type="GO" id="GO:0007154">
    <property type="term" value="P:cell communication"/>
    <property type="evidence" value="ECO:0007669"/>
    <property type="project" value="InterPro"/>
</dbReference>
<accession>A0A934VA75</accession>
<keyword evidence="2" id="KW-0677">Repeat</keyword>
<dbReference type="EMBL" id="JAENIK010000004">
    <property type="protein sequence ID" value="MBK1814566.1"/>
    <property type="molecule type" value="Genomic_DNA"/>
</dbReference>
<dbReference type="Gene3D" id="2.60.40.2030">
    <property type="match status" value="1"/>
</dbReference>
<comment type="caution">
    <text evidence="9">The sequence shown here is derived from an EMBL/GenBank/DDBJ whole genome shotgun (WGS) entry which is preliminary data.</text>
</comment>
<dbReference type="SMART" id="SM00560">
    <property type="entry name" value="LamGL"/>
    <property type="match status" value="1"/>
</dbReference>
<dbReference type="InterPro" id="IPR038081">
    <property type="entry name" value="CalX-like_sf"/>
</dbReference>
<keyword evidence="1 6" id="KW-0732">Signal</keyword>
<evidence type="ECO:0000256" key="4">
    <source>
        <dbReference type="ARBA" id="ARBA00023157"/>
    </source>
</evidence>
<feature type="signal peptide" evidence="6">
    <location>
        <begin position="1"/>
        <end position="23"/>
    </location>
</feature>
<dbReference type="Pfam" id="PF03160">
    <property type="entry name" value="Calx-beta"/>
    <property type="match status" value="1"/>
</dbReference>
<feature type="region of interest" description="Disordered" evidence="5">
    <location>
        <begin position="252"/>
        <end position="276"/>
    </location>
</feature>
<dbReference type="SUPFAM" id="SSF49899">
    <property type="entry name" value="Concanavalin A-like lectins/glucanases"/>
    <property type="match status" value="1"/>
</dbReference>
<dbReference type="RefSeq" id="WP_200349524.1">
    <property type="nucleotide sequence ID" value="NZ_BAABHZ010000010.1"/>
</dbReference>
<evidence type="ECO:0000259" key="8">
    <source>
        <dbReference type="SMART" id="SM00560"/>
    </source>
</evidence>
<evidence type="ECO:0000256" key="6">
    <source>
        <dbReference type="SAM" id="SignalP"/>
    </source>
</evidence>
<evidence type="ECO:0000256" key="1">
    <source>
        <dbReference type="ARBA" id="ARBA00022729"/>
    </source>
</evidence>
<dbReference type="InterPro" id="IPR003644">
    <property type="entry name" value="Calx_beta"/>
</dbReference>
<evidence type="ECO:0000259" key="7">
    <source>
        <dbReference type="SMART" id="SM00237"/>
    </source>
</evidence>
<protein>
    <submittedName>
        <fullName evidence="9">DNRLRE domain-containing protein</fullName>
    </submittedName>
</protein>